<dbReference type="InterPro" id="IPR009711">
    <property type="entry name" value="UPF0473"/>
</dbReference>
<dbReference type="AlphaFoldDB" id="A0A926HMD7"/>
<dbReference type="Pfam" id="PF06949">
    <property type="entry name" value="DUF1292"/>
    <property type="match status" value="1"/>
</dbReference>
<gene>
    <name evidence="1" type="ORF">H8699_08320</name>
</gene>
<evidence type="ECO:0000313" key="1">
    <source>
        <dbReference type="EMBL" id="MBC8529429.1"/>
    </source>
</evidence>
<reference evidence="1" key="1">
    <citation type="submission" date="2020-08" db="EMBL/GenBank/DDBJ databases">
        <title>Genome public.</title>
        <authorList>
            <person name="Liu C."/>
            <person name="Sun Q."/>
        </authorList>
    </citation>
    <scope>NUCLEOTIDE SEQUENCE</scope>
    <source>
        <strain evidence="1">NSJ-44</strain>
    </source>
</reference>
<dbReference type="EMBL" id="JACRSO010000003">
    <property type="protein sequence ID" value="MBC8529429.1"/>
    <property type="molecule type" value="Genomic_DNA"/>
</dbReference>
<proteinExistence type="predicted"/>
<sequence>MENTNNPVNNELENEERDFVVFTDDDGNEFELDVIDYFFHDGQEYAVLIDLSEGCDCEHEHAEGEACGCEDGCGERDVYIMKVVTGEETEEFMPVPDELFDTVAAIAQKRLEEAAEDEEESID</sequence>
<evidence type="ECO:0000313" key="2">
    <source>
        <dbReference type="Proteomes" id="UP000654279"/>
    </source>
</evidence>
<accession>A0A926HMD7</accession>
<protein>
    <submittedName>
        <fullName evidence="1">DUF1292 domain-containing protein</fullName>
    </submittedName>
</protein>
<keyword evidence="2" id="KW-1185">Reference proteome</keyword>
<name>A0A926HMD7_9FIRM</name>
<dbReference type="Proteomes" id="UP000654279">
    <property type="component" value="Unassembled WGS sequence"/>
</dbReference>
<comment type="caution">
    <text evidence="1">The sequence shown here is derived from an EMBL/GenBank/DDBJ whole genome shotgun (WGS) entry which is preliminary data.</text>
</comment>
<organism evidence="1 2">
    <name type="scientific">Luoshenia tenuis</name>
    <dbReference type="NCBI Taxonomy" id="2763654"/>
    <lineage>
        <taxon>Bacteria</taxon>
        <taxon>Bacillati</taxon>
        <taxon>Bacillota</taxon>
        <taxon>Clostridia</taxon>
        <taxon>Christensenellales</taxon>
        <taxon>Christensenellaceae</taxon>
        <taxon>Luoshenia</taxon>
    </lineage>
</organism>
<dbReference type="RefSeq" id="WP_147517311.1">
    <property type="nucleotide sequence ID" value="NZ_JACRSO010000003.1"/>
</dbReference>